<comment type="similarity">
    <text evidence="1">Belongs to the peptidase A1 family.</text>
</comment>
<dbReference type="AlphaFoldDB" id="A0A8T0STE2"/>
<dbReference type="InterPro" id="IPR032799">
    <property type="entry name" value="TAXi_C"/>
</dbReference>
<feature type="domain" description="Peptidase A1" evidence="7">
    <location>
        <begin position="96"/>
        <end position="446"/>
    </location>
</feature>
<evidence type="ECO:0000256" key="5">
    <source>
        <dbReference type="ARBA" id="ARBA00023180"/>
    </source>
</evidence>
<dbReference type="Pfam" id="PF14543">
    <property type="entry name" value="TAXi_N"/>
    <property type="match status" value="1"/>
</dbReference>
<dbReference type="OrthoDB" id="595818at2759"/>
<evidence type="ECO:0000313" key="8">
    <source>
        <dbReference type="EMBL" id="KAG2601377.1"/>
    </source>
</evidence>
<evidence type="ECO:0000256" key="6">
    <source>
        <dbReference type="SAM" id="SignalP"/>
    </source>
</evidence>
<dbReference type="GO" id="GO:0005576">
    <property type="term" value="C:extracellular region"/>
    <property type="evidence" value="ECO:0007669"/>
    <property type="project" value="TreeGrafter"/>
</dbReference>
<dbReference type="EMBL" id="CM029045">
    <property type="protein sequence ID" value="KAG2601377.1"/>
    <property type="molecule type" value="Genomic_DNA"/>
</dbReference>
<dbReference type="GO" id="GO:0006508">
    <property type="term" value="P:proteolysis"/>
    <property type="evidence" value="ECO:0007669"/>
    <property type="project" value="UniProtKB-KW"/>
</dbReference>
<dbReference type="InterPro" id="IPR033121">
    <property type="entry name" value="PEPTIDASE_A1"/>
</dbReference>
<protein>
    <recommendedName>
        <fullName evidence="7">Peptidase A1 domain-containing protein</fullName>
    </recommendedName>
</protein>
<dbReference type="PANTHER" id="PTHR47967:SF96">
    <property type="entry name" value="OS08G0207800 PROTEIN"/>
    <property type="match status" value="1"/>
</dbReference>
<dbReference type="GO" id="GO:0004190">
    <property type="term" value="F:aspartic-type endopeptidase activity"/>
    <property type="evidence" value="ECO:0007669"/>
    <property type="project" value="UniProtKB-KW"/>
</dbReference>
<keyword evidence="5" id="KW-0325">Glycoprotein</keyword>
<keyword evidence="4" id="KW-0378">Hydrolase</keyword>
<feature type="chain" id="PRO_5035864756" description="Peptidase A1 domain-containing protein" evidence="6">
    <location>
        <begin position="20"/>
        <end position="453"/>
    </location>
</feature>
<dbReference type="InterPro" id="IPR032861">
    <property type="entry name" value="TAXi_N"/>
</dbReference>
<organism evidence="8 9">
    <name type="scientific">Panicum virgatum</name>
    <name type="common">Blackwell switchgrass</name>
    <dbReference type="NCBI Taxonomy" id="38727"/>
    <lineage>
        <taxon>Eukaryota</taxon>
        <taxon>Viridiplantae</taxon>
        <taxon>Streptophyta</taxon>
        <taxon>Embryophyta</taxon>
        <taxon>Tracheophyta</taxon>
        <taxon>Spermatophyta</taxon>
        <taxon>Magnoliopsida</taxon>
        <taxon>Liliopsida</taxon>
        <taxon>Poales</taxon>
        <taxon>Poaceae</taxon>
        <taxon>PACMAD clade</taxon>
        <taxon>Panicoideae</taxon>
        <taxon>Panicodae</taxon>
        <taxon>Paniceae</taxon>
        <taxon>Panicinae</taxon>
        <taxon>Panicum</taxon>
        <taxon>Panicum sect. Hiantes</taxon>
    </lineage>
</organism>
<dbReference type="InterPro" id="IPR021109">
    <property type="entry name" value="Peptidase_aspartic_dom_sf"/>
</dbReference>
<evidence type="ECO:0000256" key="1">
    <source>
        <dbReference type="ARBA" id="ARBA00007447"/>
    </source>
</evidence>
<dbReference type="InterPro" id="IPR051708">
    <property type="entry name" value="Plant_Aspart_Prot_A1"/>
</dbReference>
<dbReference type="Pfam" id="PF14541">
    <property type="entry name" value="TAXi_C"/>
    <property type="match status" value="1"/>
</dbReference>
<keyword evidence="9" id="KW-1185">Reference proteome</keyword>
<keyword evidence="2" id="KW-0645">Protease</keyword>
<accession>A0A8T0STE2</accession>
<name>A0A8T0STE2_PANVG</name>
<evidence type="ECO:0000256" key="2">
    <source>
        <dbReference type="ARBA" id="ARBA00022670"/>
    </source>
</evidence>
<keyword evidence="3" id="KW-0064">Aspartyl protease</keyword>
<evidence type="ECO:0000256" key="3">
    <source>
        <dbReference type="ARBA" id="ARBA00022750"/>
    </source>
</evidence>
<dbReference type="Gene3D" id="2.40.70.10">
    <property type="entry name" value="Acid Proteases"/>
    <property type="match status" value="2"/>
</dbReference>
<feature type="signal peptide" evidence="6">
    <location>
        <begin position="1"/>
        <end position="19"/>
    </location>
</feature>
<sequence length="453" mass="50268">MSIAALILTALLFVAVDSAVRDEKVASPPFGEPSFKGGFSLSIIHRNALTSPLRDSTLTTWDLFKEEIQLASSHVPVDALASEKIVVPSHFRRGLYLVPLRIGGSLDRISSRYLMFDTGSDLSWTQCYPCTDCARGHFPPYMPFKSSTFRSVSCDDPLCEHAPDASCDESGSGKCKFFRKYVDGSKASGYLASDIFHFSLEGNTDYHFEPEVVFGCATAEKSVFVREYNTGILSLGTSSLSFVAQVRVDKFSYCVPAPARRDDDDLALSYLRFGSQARISGKRIPFWSYNNKYYVQLKRVTYQHGNRLSQQQPVPIYPGDGGAEGSTLYMLVDSGTIGLWLPESIFYPLQKKIDTDISLIRVRFSDNPNAYCYRGTMKDVEEVAVTLGFVGGAEMELFGDSLFFEYNNSEWICLGFTPSNTTALGIYAQRNTNMGFDLSEREISIDQAAGCVS</sequence>
<evidence type="ECO:0000313" key="9">
    <source>
        <dbReference type="Proteomes" id="UP000823388"/>
    </source>
</evidence>
<reference evidence="8" key="1">
    <citation type="submission" date="2020-05" db="EMBL/GenBank/DDBJ databases">
        <title>WGS assembly of Panicum virgatum.</title>
        <authorList>
            <person name="Lovell J.T."/>
            <person name="Jenkins J."/>
            <person name="Shu S."/>
            <person name="Juenger T.E."/>
            <person name="Schmutz J."/>
        </authorList>
    </citation>
    <scope>NUCLEOTIDE SEQUENCE</scope>
    <source>
        <strain evidence="8">AP13</strain>
    </source>
</reference>
<evidence type="ECO:0000259" key="7">
    <source>
        <dbReference type="PROSITE" id="PS51767"/>
    </source>
</evidence>
<proteinExistence type="inferred from homology"/>
<dbReference type="PANTHER" id="PTHR47967">
    <property type="entry name" value="OS07G0603500 PROTEIN-RELATED"/>
    <property type="match status" value="1"/>
</dbReference>
<evidence type="ECO:0000256" key="4">
    <source>
        <dbReference type="ARBA" id="ARBA00022801"/>
    </source>
</evidence>
<dbReference type="CDD" id="cd05476">
    <property type="entry name" value="pepsin_A_like_plant"/>
    <property type="match status" value="1"/>
</dbReference>
<gene>
    <name evidence="8" type="ORF">PVAP13_5KG587700</name>
</gene>
<dbReference type="Proteomes" id="UP000823388">
    <property type="component" value="Chromosome 5K"/>
</dbReference>
<dbReference type="PROSITE" id="PS51767">
    <property type="entry name" value="PEPTIDASE_A1"/>
    <property type="match status" value="1"/>
</dbReference>
<dbReference type="InterPro" id="IPR034161">
    <property type="entry name" value="Pepsin-like_plant"/>
</dbReference>
<comment type="caution">
    <text evidence="8">The sequence shown here is derived from an EMBL/GenBank/DDBJ whole genome shotgun (WGS) entry which is preliminary data.</text>
</comment>
<dbReference type="SUPFAM" id="SSF50630">
    <property type="entry name" value="Acid proteases"/>
    <property type="match status" value="1"/>
</dbReference>
<keyword evidence="6" id="KW-0732">Signal</keyword>